<proteinExistence type="inferred from homology"/>
<dbReference type="InterPro" id="IPR022761">
    <property type="entry name" value="Fumarate_lyase_N"/>
</dbReference>
<dbReference type="EMBL" id="CP020715">
    <property type="protein sequence ID" value="ARJ04315.1"/>
    <property type="molecule type" value="Genomic_DNA"/>
</dbReference>
<dbReference type="PANTHER" id="PTHR43172">
    <property type="entry name" value="ADENYLOSUCCINATE LYASE"/>
    <property type="match status" value="1"/>
</dbReference>
<dbReference type="STRING" id="1619308.B5808_03020"/>
<dbReference type="RefSeq" id="WP_085018311.1">
    <property type="nucleotide sequence ID" value="NZ_BMHD01000001.1"/>
</dbReference>
<reference evidence="3 4" key="1">
    <citation type="submission" date="2017-04" db="EMBL/GenBank/DDBJ databases">
        <authorList>
            <person name="Afonso C.L."/>
            <person name="Miller P.J."/>
            <person name="Scott M.A."/>
            <person name="Spackman E."/>
            <person name="Goraichik I."/>
            <person name="Dimitrov K.M."/>
            <person name="Suarez D.L."/>
            <person name="Swayne D.E."/>
        </authorList>
    </citation>
    <scope>NUCLEOTIDE SEQUENCE [LARGE SCALE GENOMIC DNA]</scope>
    <source>
        <strain evidence="4">XA(T)</strain>
    </source>
</reference>
<accession>A0A1X9LGH7</accession>
<dbReference type="PRINTS" id="PR00145">
    <property type="entry name" value="ARGSUCLYASE"/>
</dbReference>
<dbReference type="Pfam" id="PF00206">
    <property type="entry name" value="Lyase_1"/>
    <property type="match status" value="1"/>
</dbReference>
<gene>
    <name evidence="3" type="ORF">B5808_03020</name>
</gene>
<sequence>MTGDAHPLDPLAALGGDEASDDAVLAAMVDVERALLRAWGELEEVDVAAEAARLDAARLNAAALAEGNALHGNPVIALLAGLREQVPAEGPARDLLHRGATSQDVVDTALVLVVARSLPSIRHDLVTAGERLAELADRHVATLQVGRTLTQHAAPITFGTTAAGWLDGVTSAIDGLDRLSLPVQLGGSVGTGTAIALSAEGADAPDALRTALAAWLELDDPGRSWHTERTPILRIAAALTATVGAAGRIGAAVSELARSEVAEVAVGSGGASSAMPQKRNPVLPVLLVSAARRAPGALSVIAGALVAEDQRPAGAWHSEWPPLRELLVLALQSAAALSQLAAGLSVDVERMRDALDSQGGAAWAEPASALLARRDGPSAASAAVREALAAAESDHTSHLLDRLGLSRADLERTVFDRSSLIVDAAVARFRRVAEPGSRGEDRR</sequence>
<dbReference type="PANTHER" id="PTHR43172:SF2">
    <property type="entry name" value="ADENYLOSUCCINATE LYASE C-TERMINAL DOMAIN-CONTAINING PROTEIN"/>
    <property type="match status" value="1"/>
</dbReference>
<evidence type="ECO:0000313" key="3">
    <source>
        <dbReference type="EMBL" id="ARJ04315.1"/>
    </source>
</evidence>
<dbReference type="SUPFAM" id="SSF48557">
    <property type="entry name" value="L-aspartase-like"/>
    <property type="match status" value="1"/>
</dbReference>
<organism evidence="3 4">
    <name type="scientific">Cnuibacter physcomitrellae</name>
    <dbReference type="NCBI Taxonomy" id="1619308"/>
    <lineage>
        <taxon>Bacteria</taxon>
        <taxon>Bacillati</taxon>
        <taxon>Actinomycetota</taxon>
        <taxon>Actinomycetes</taxon>
        <taxon>Micrococcales</taxon>
        <taxon>Microbacteriaceae</taxon>
        <taxon>Cnuibacter</taxon>
    </lineage>
</organism>
<dbReference type="Gene3D" id="1.20.200.10">
    <property type="entry name" value="Fumarase/aspartase (Central domain)"/>
    <property type="match status" value="1"/>
</dbReference>
<evidence type="ECO:0000256" key="2">
    <source>
        <dbReference type="ARBA" id="ARBA00034772"/>
    </source>
</evidence>
<dbReference type="GO" id="GO:0016829">
    <property type="term" value="F:lyase activity"/>
    <property type="evidence" value="ECO:0007669"/>
    <property type="project" value="UniProtKB-KW"/>
</dbReference>
<protein>
    <submittedName>
        <fullName evidence="3">Uncharacterized protein</fullName>
    </submittedName>
</protein>
<keyword evidence="1" id="KW-0456">Lyase</keyword>
<name>A0A1X9LGH7_9MICO</name>
<dbReference type="InterPro" id="IPR008948">
    <property type="entry name" value="L-Aspartase-like"/>
</dbReference>
<dbReference type="AlphaFoldDB" id="A0A1X9LGH7"/>
<keyword evidence="4" id="KW-1185">Reference proteome</keyword>
<comment type="similarity">
    <text evidence="2">Belongs to the class-II fumarase/aspartase family.</text>
</comment>
<dbReference type="InterPro" id="IPR000362">
    <property type="entry name" value="Fumarate_lyase_fam"/>
</dbReference>
<dbReference type="KEGG" id="cphy:B5808_03020"/>
<dbReference type="Proteomes" id="UP000192775">
    <property type="component" value="Chromosome"/>
</dbReference>
<evidence type="ECO:0000256" key="1">
    <source>
        <dbReference type="ARBA" id="ARBA00023239"/>
    </source>
</evidence>
<dbReference type="PRINTS" id="PR00149">
    <property type="entry name" value="FUMRATELYASE"/>
</dbReference>
<evidence type="ECO:0000313" key="4">
    <source>
        <dbReference type="Proteomes" id="UP000192775"/>
    </source>
</evidence>